<organism evidence="2 3">
    <name type="scientific">Clarias magur</name>
    <name type="common">Asian catfish</name>
    <name type="synonym">Macropteronotus magur</name>
    <dbReference type="NCBI Taxonomy" id="1594786"/>
    <lineage>
        <taxon>Eukaryota</taxon>
        <taxon>Metazoa</taxon>
        <taxon>Chordata</taxon>
        <taxon>Craniata</taxon>
        <taxon>Vertebrata</taxon>
        <taxon>Euteleostomi</taxon>
        <taxon>Actinopterygii</taxon>
        <taxon>Neopterygii</taxon>
        <taxon>Teleostei</taxon>
        <taxon>Ostariophysi</taxon>
        <taxon>Siluriformes</taxon>
        <taxon>Clariidae</taxon>
        <taxon>Clarias</taxon>
    </lineage>
</organism>
<name>A0A8J4UCL3_CLAMG</name>
<keyword evidence="3" id="KW-1185">Reference proteome</keyword>
<accession>A0A8J4UCL3</accession>
<gene>
    <name evidence="2" type="ORF">DAT39_016557</name>
</gene>
<comment type="caution">
    <text evidence="2">The sequence shown here is derived from an EMBL/GenBank/DDBJ whole genome shotgun (WGS) entry which is preliminary data.</text>
</comment>
<dbReference type="AlphaFoldDB" id="A0A8J4UCL3"/>
<evidence type="ECO:0000313" key="3">
    <source>
        <dbReference type="Proteomes" id="UP000727407"/>
    </source>
</evidence>
<evidence type="ECO:0000313" key="2">
    <source>
        <dbReference type="EMBL" id="KAF5893735.1"/>
    </source>
</evidence>
<feature type="compositionally biased region" description="Low complexity" evidence="1">
    <location>
        <begin position="17"/>
        <end position="28"/>
    </location>
</feature>
<protein>
    <submittedName>
        <fullName evidence="2">Uncharacterized protein</fullName>
    </submittedName>
</protein>
<dbReference type="Proteomes" id="UP000727407">
    <property type="component" value="Unassembled WGS sequence"/>
</dbReference>
<feature type="region of interest" description="Disordered" evidence="1">
    <location>
        <begin position="1"/>
        <end position="36"/>
    </location>
</feature>
<reference evidence="2" key="1">
    <citation type="submission" date="2020-07" db="EMBL/GenBank/DDBJ databases">
        <title>Clarias magur genome sequencing, assembly and annotation.</title>
        <authorList>
            <person name="Kushwaha B."/>
            <person name="Kumar R."/>
            <person name="Das P."/>
            <person name="Joshi C.G."/>
            <person name="Kumar D."/>
            <person name="Nagpure N.S."/>
            <person name="Pandey M."/>
            <person name="Agarwal S."/>
            <person name="Srivastava S."/>
            <person name="Singh M."/>
            <person name="Sahoo L."/>
            <person name="Jayasankar P."/>
            <person name="Meher P.K."/>
            <person name="Koringa P.G."/>
            <person name="Iquebal M.A."/>
            <person name="Das S.P."/>
            <person name="Bit A."/>
            <person name="Patnaik S."/>
            <person name="Patel N."/>
            <person name="Shah T.M."/>
            <person name="Hinsu A."/>
            <person name="Jena J.K."/>
        </authorList>
    </citation>
    <scope>NUCLEOTIDE SEQUENCE</scope>
    <source>
        <strain evidence="2">CIFAMagur01</strain>
        <tissue evidence="2">Testis</tissue>
    </source>
</reference>
<sequence>MTSSPRHCTALVRRQPTTASTSSFSASAEEAKMHLPPTAVLLSTDLTTITQ</sequence>
<feature type="non-terminal residue" evidence="2">
    <location>
        <position position="51"/>
    </location>
</feature>
<proteinExistence type="predicted"/>
<evidence type="ECO:0000256" key="1">
    <source>
        <dbReference type="SAM" id="MobiDB-lite"/>
    </source>
</evidence>
<dbReference type="EMBL" id="QNUK01000415">
    <property type="protein sequence ID" value="KAF5893735.1"/>
    <property type="molecule type" value="Genomic_DNA"/>
</dbReference>